<dbReference type="InterPro" id="IPR013126">
    <property type="entry name" value="Hsp_70_fam"/>
</dbReference>
<evidence type="ECO:0000313" key="4">
    <source>
        <dbReference type="Proteomes" id="UP001156903"/>
    </source>
</evidence>
<keyword evidence="4" id="KW-1185">Reference proteome</keyword>
<organism evidence="3 4">
    <name type="scientific">Hydrogenophaga electricum</name>
    <dbReference type="NCBI Taxonomy" id="1230953"/>
    <lineage>
        <taxon>Bacteria</taxon>
        <taxon>Pseudomonadati</taxon>
        <taxon>Pseudomonadota</taxon>
        <taxon>Betaproteobacteria</taxon>
        <taxon>Burkholderiales</taxon>
        <taxon>Comamonadaceae</taxon>
        <taxon>Hydrogenophaga</taxon>
    </lineage>
</organism>
<reference evidence="4" key="1">
    <citation type="journal article" date="2019" name="Int. J. Syst. Evol. Microbiol.">
        <title>The Global Catalogue of Microorganisms (GCM) 10K type strain sequencing project: providing services to taxonomists for standard genome sequencing and annotation.</title>
        <authorList>
            <consortium name="The Broad Institute Genomics Platform"/>
            <consortium name="The Broad Institute Genome Sequencing Center for Infectious Disease"/>
            <person name="Wu L."/>
            <person name="Ma J."/>
        </authorList>
    </citation>
    <scope>NUCLEOTIDE SEQUENCE [LARGE SCALE GENOMIC DNA]</scope>
    <source>
        <strain evidence="4">NBRC 109341</strain>
    </source>
</reference>
<accession>A0ABQ6C6K0</accession>
<evidence type="ECO:0000256" key="2">
    <source>
        <dbReference type="ARBA" id="ARBA00022840"/>
    </source>
</evidence>
<dbReference type="RefSeq" id="WP_284308780.1">
    <property type="nucleotide sequence ID" value="NZ_BSPB01000040.1"/>
</dbReference>
<dbReference type="EMBL" id="BSPB01000040">
    <property type="protein sequence ID" value="GLS15971.1"/>
    <property type="molecule type" value="Genomic_DNA"/>
</dbReference>
<dbReference type="CDD" id="cd10231">
    <property type="entry name" value="ASKHA_NBD_HSP70_YegD-like"/>
    <property type="match status" value="1"/>
</dbReference>
<sequence length="423" mass="45762">MQAAPLAGTLGIDFGTSNSAMAWAEPHGTARLIPLEGTAVAMPTAVFFNAEDQRIHFGRDAVAQYLAGTEGRLMRSLKSLLGSPLIHESTEVNHRSVSFLEIVTTFLAELRERAAQSLGSAPQRVVMGRPVHFVDDDADRDAAAQQSLLEAAQAAGFGEVHFQLEPIAAALDHERRLSHESLVLIADIGGGTSDFTVVRLGPQRMARPDRADDVLATTGVHIGGTDFDQRLSLEQVMPLMGYRHLGPQGREVPSRIFFDLSTWHLIQWQYQPRAISQAQALRVNYRDARLHERLMRVLRERHGHHIAHEVEQAKIRASMTSADTTINLSIVEAALTAPLGAAALRDHLDGLLARTVACARECVQRAGLGERRPDAIYLTGGSSALRPFQQALGAAFPGVPLIEGDLFGGVASGLVYCAVPPAP</sequence>
<dbReference type="Proteomes" id="UP001156903">
    <property type="component" value="Unassembled WGS sequence"/>
</dbReference>
<dbReference type="InterPro" id="IPR042054">
    <property type="entry name" value="YegD-like"/>
</dbReference>
<dbReference type="Pfam" id="PF00012">
    <property type="entry name" value="HSP70"/>
    <property type="match status" value="1"/>
</dbReference>
<keyword evidence="2" id="KW-0067">ATP-binding</keyword>
<evidence type="ECO:0000256" key="1">
    <source>
        <dbReference type="ARBA" id="ARBA00022741"/>
    </source>
</evidence>
<dbReference type="Gene3D" id="3.30.420.40">
    <property type="match status" value="2"/>
</dbReference>
<dbReference type="SUPFAM" id="SSF53067">
    <property type="entry name" value="Actin-like ATPase domain"/>
    <property type="match status" value="2"/>
</dbReference>
<dbReference type="InterPro" id="IPR043129">
    <property type="entry name" value="ATPase_NBD"/>
</dbReference>
<comment type="caution">
    <text evidence="3">The sequence shown here is derived from an EMBL/GenBank/DDBJ whole genome shotgun (WGS) entry which is preliminary data.</text>
</comment>
<dbReference type="PANTHER" id="PTHR19375">
    <property type="entry name" value="HEAT SHOCK PROTEIN 70KDA"/>
    <property type="match status" value="1"/>
</dbReference>
<proteinExistence type="predicted"/>
<name>A0ABQ6C6K0_9BURK</name>
<keyword evidence="1" id="KW-0547">Nucleotide-binding</keyword>
<protein>
    <submittedName>
        <fullName evidence="3">Chaperone protein</fullName>
    </submittedName>
</protein>
<evidence type="ECO:0000313" key="3">
    <source>
        <dbReference type="EMBL" id="GLS15971.1"/>
    </source>
</evidence>
<gene>
    <name evidence="3" type="ORF">GCM10007935_34080</name>
</gene>